<feature type="domain" description="FAS1-like dehydratase" evidence="1">
    <location>
        <begin position="143"/>
        <end position="261"/>
    </location>
</feature>
<accession>A0A5N0UWZ0</accession>
<evidence type="ECO:0000313" key="3">
    <source>
        <dbReference type="Proteomes" id="UP000319769"/>
    </source>
</evidence>
<dbReference type="SUPFAM" id="SSF54637">
    <property type="entry name" value="Thioesterase/thiol ester dehydrase-isomerase"/>
    <property type="match status" value="2"/>
</dbReference>
<reference evidence="2" key="1">
    <citation type="submission" date="2019-09" db="EMBL/GenBank/DDBJ databases">
        <authorList>
            <person name="Teo W.F.A."/>
            <person name="Duangmal K."/>
        </authorList>
    </citation>
    <scope>NUCLEOTIDE SEQUENCE [LARGE SCALE GENOMIC DNA]</scope>
    <source>
        <strain evidence="2">K81G1</strain>
    </source>
</reference>
<dbReference type="InterPro" id="IPR029069">
    <property type="entry name" value="HotDog_dom_sf"/>
</dbReference>
<gene>
    <name evidence="2" type="ORF">FPZ12_024495</name>
</gene>
<dbReference type="OrthoDB" id="4235906at2"/>
<dbReference type="AlphaFoldDB" id="A0A5N0UWZ0"/>
<dbReference type="EMBL" id="VMNW02000039">
    <property type="protein sequence ID" value="KAA9157801.1"/>
    <property type="molecule type" value="Genomic_DNA"/>
</dbReference>
<sequence length="493" mass="55062">MSPLIRAALVGGAPPIRVARSMPAGGPRAAGECGRSCQTGCLPASNRSYPAVTVDRDGGAGLQSRLFTNFVHKTAAQFGARERNFQPMSEDVSEFDWDGLSDSEWNKRLDEFIDRFNDERGVVKNPPPVHEIMTNEYERGLNNKLVTEDLIRHYADAIGDPNPIWRDPAYAGSTRWGGFIAPPTFESCISFGSSFGGRLRVPGVARLAAGNKHDYFKPIRPGDEFHVYDKYLGFEEKEVTGKPYRMFIESVPRYFVNQRDEIAAVATGRNIYMATPPGKRGKKREGGMYAGKERRPLGQEALDAIHADFDAQLAGAHRRGAETRYWEDVVVGQELQPVAKGVYDVCDACARTVVSTYTYAFAIKWAAMREHLHHHPVDPETGEHRFRRDWHYDDHAAQLFGSPYANVGGIHNEMMLVHAVTDWMGDDGFVRSMDSQDRRMNFLGDATWVKGRVARKYVEDGEHLVGLDVWAENQDGVVHTKAGVVVKLVSKAE</sequence>
<proteinExistence type="predicted"/>
<evidence type="ECO:0000313" key="2">
    <source>
        <dbReference type="EMBL" id="KAA9157801.1"/>
    </source>
</evidence>
<comment type="caution">
    <text evidence="2">The sequence shown here is derived from an EMBL/GenBank/DDBJ whole genome shotgun (WGS) entry which is preliminary data.</text>
</comment>
<dbReference type="CDD" id="cd03441">
    <property type="entry name" value="R_hydratase_like"/>
    <property type="match status" value="1"/>
</dbReference>
<dbReference type="Gene3D" id="3.10.129.10">
    <property type="entry name" value="Hotdog Thioesterase"/>
    <property type="match status" value="2"/>
</dbReference>
<dbReference type="InterPro" id="IPR039569">
    <property type="entry name" value="FAS1-like_DH_region"/>
</dbReference>
<name>A0A5N0UWZ0_9PSEU</name>
<protein>
    <recommendedName>
        <fullName evidence="1">FAS1-like dehydratase domain-containing protein</fullName>
    </recommendedName>
</protein>
<organism evidence="2 3">
    <name type="scientific">Amycolatopsis acidicola</name>
    <dbReference type="NCBI Taxonomy" id="2596893"/>
    <lineage>
        <taxon>Bacteria</taxon>
        <taxon>Bacillati</taxon>
        <taxon>Actinomycetota</taxon>
        <taxon>Actinomycetes</taxon>
        <taxon>Pseudonocardiales</taxon>
        <taxon>Pseudonocardiaceae</taxon>
        <taxon>Amycolatopsis</taxon>
    </lineage>
</organism>
<dbReference type="Proteomes" id="UP000319769">
    <property type="component" value="Unassembled WGS sequence"/>
</dbReference>
<dbReference type="Pfam" id="PF13452">
    <property type="entry name" value="FAS1_DH_region"/>
    <property type="match status" value="1"/>
</dbReference>
<keyword evidence="3" id="KW-1185">Reference proteome</keyword>
<evidence type="ECO:0000259" key="1">
    <source>
        <dbReference type="Pfam" id="PF13452"/>
    </source>
</evidence>